<evidence type="ECO:0000256" key="5">
    <source>
        <dbReference type="ARBA" id="ARBA00023163"/>
    </source>
</evidence>
<dbReference type="InterPro" id="IPR007627">
    <property type="entry name" value="RNA_pol_sigma70_r2"/>
</dbReference>
<comment type="similarity">
    <text evidence="1 6">Belongs to the sigma-70 factor family. ECF subfamily.</text>
</comment>
<dbReference type="Proteomes" id="UP000076563">
    <property type="component" value="Unassembled WGS sequence"/>
</dbReference>
<dbReference type="InterPro" id="IPR039425">
    <property type="entry name" value="RNA_pol_sigma-70-like"/>
</dbReference>
<dbReference type="InterPro" id="IPR013324">
    <property type="entry name" value="RNA_pol_sigma_r3/r4-like"/>
</dbReference>
<dbReference type="InterPro" id="IPR036388">
    <property type="entry name" value="WH-like_DNA-bd_sf"/>
</dbReference>
<dbReference type="SUPFAM" id="SSF88946">
    <property type="entry name" value="Sigma2 domain of RNA polymerase sigma factors"/>
    <property type="match status" value="1"/>
</dbReference>
<protein>
    <recommendedName>
        <fullName evidence="6">RNA polymerase sigma factor</fullName>
    </recommendedName>
</protein>
<dbReference type="EMBL" id="LQRA01000052">
    <property type="protein sequence ID" value="KZE78993.1"/>
    <property type="molecule type" value="Genomic_DNA"/>
</dbReference>
<sequence>MPQQLEQISNCRNLENRPSSKDEALFRSWMEQHRREVWSYAYGLTRKHDVADDITQDVFLKAYRRIASFRGDGSVRAWLLTITRNTVFDYRRSSYFRKVTVVDRIETEKAHTSAEEEYLRREDSREMFGKILEMPLPFRDVLLLKAKYELKPGEIASYLKLPLTTIKTRLHRARKEAVRRLQVEGRP</sequence>
<proteinExistence type="inferred from homology"/>
<dbReference type="GO" id="GO:0003677">
    <property type="term" value="F:DNA binding"/>
    <property type="evidence" value="ECO:0007669"/>
    <property type="project" value="UniProtKB-KW"/>
</dbReference>
<dbReference type="InterPro" id="IPR014284">
    <property type="entry name" value="RNA_pol_sigma-70_dom"/>
</dbReference>
<dbReference type="SUPFAM" id="SSF88659">
    <property type="entry name" value="Sigma3 and sigma4 domains of RNA polymerase sigma factors"/>
    <property type="match status" value="1"/>
</dbReference>
<accession>A0A163Y718</accession>
<comment type="caution">
    <text evidence="9">The sequence shown here is derived from an EMBL/GenBank/DDBJ whole genome shotgun (WGS) entry which is preliminary data.</text>
</comment>
<dbReference type="Pfam" id="PF08281">
    <property type="entry name" value="Sigma70_r4_2"/>
    <property type="match status" value="1"/>
</dbReference>
<dbReference type="NCBIfam" id="TIGR02937">
    <property type="entry name" value="sigma70-ECF"/>
    <property type="match status" value="1"/>
</dbReference>
<dbReference type="Pfam" id="PF04542">
    <property type="entry name" value="Sigma70_r2"/>
    <property type="match status" value="1"/>
</dbReference>
<evidence type="ECO:0000256" key="2">
    <source>
        <dbReference type="ARBA" id="ARBA00023015"/>
    </source>
</evidence>
<dbReference type="PROSITE" id="PS01063">
    <property type="entry name" value="SIGMA70_ECF"/>
    <property type="match status" value="1"/>
</dbReference>
<keyword evidence="3 6" id="KW-0731">Sigma factor</keyword>
<keyword evidence="5 6" id="KW-0804">Transcription</keyword>
<dbReference type="PANTHER" id="PTHR43133">
    <property type="entry name" value="RNA POLYMERASE ECF-TYPE SIGMA FACTO"/>
    <property type="match status" value="1"/>
</dbReference>
<evidence type="ECO:0000256" key="3">
    <source>
        <dbReference type="ARBA" id="ARBA00023082"/>
    </source>
</evidence>
<keyword evidence="10" id="KW-1185">Reference proteome</keyword>
<dbReference type="GO" id="GO:0006352">
    <property type="term" value="P:DNA-templated transcription initiation"/>
    <property type="evidence" value="ECO:0007669"/>
    <property type="project" value="InterPro"/>
</dbReference>
<evidence type="ECO:0000256" key="4">
    <source>
        <dbReference type="ARBA" id="ARBA00023125"/>
    </source>
</evidence>
<evidence type="ECO:0000259" key="7">
    <source>
        <dbReference type="Pfam" id="PF04542"/>
    </source>
</evidence>
<keyword evidence="2 6" id="KW-0805">Transcription regulation</keyword>
<evidence type="ECO:0000256" key="1">
    <source>
        <dbReference type="ARBA" id="ARBA00010641"/>
    </source>
</evidence>
<dbReference type="InterPro" id="IPR013325">
    <property type="entry name" value="RNA_pol_sigma_r2"/>
</dbReference>
<dbReference type="GO" id="GO:0016987">
    <property type="term" value="F:sigma factor activity"/>
    <property type="evidence" value="ECO:0007669"/>
    <property type="project" value="UniProtKB-KW"/>
</dbReference>
<evidence type="ECO:0000256" key="6">
    <source>
        <dbReference type="RuleBase" id="RU000716"/>
    </source>
</evidence>
<organism evidence="9 10">
    <name type="scientific">Paenibacillus elgii</name>
    <dbReference type="NCBI Taxonomy" id="189691"/>
    <lineage>
        <taxon>Bacteria</taxon>
        <taxon>Bacillati</taxon>
        <taxon>Bacillota</taxon>
        <taxon>Bacilli</taxon>
        <taxon>Bacillales</taxon>
        <taxon>Paenibacillaceae</taxon>
        <taxon>Paenibacillus</taxon>
    </lineage>
</organism>
<evidence type="ECO:0000313" key="10">
    <source>
        <dbReference type="Proteomes" id="UP000076563"/>
    </source>
</evidence>
<dbReference type="Gene3D" id="1.10.10.10">
    <property type="entry name" value="Winged helix-like DNA-binding domain superfamily/Winged helix DNA-binding domain"/>
    <property type="match status" value="1"/>
</dbReference>
<dbReference type="GO" id="GO:0006950">
    <property type="term" value="P:response to stress"/>
    <property type="evidence" value="ECO:0007669"/>
    <property type="project" value="UniProtKB-ARBA"/>
</dbReference>
<dbReference type="InterPro" id="IPR013249">
    <property type="entry name" value="RNA_pol_sigma70_r4_t2"/>
</dbReference>
<dbReference type="OrthoDB" id="9784984at2"/>
<dbReference type="STRING" id="1007103.GCA_000213315_04292"/>
<name>A0A163Y718_9BACL</name>
<reference evidence="10" key="1">
    <citation type="submission" date="2016-01" db="EMBL/GenBank/DDBJ databases">
        <title>Draft genome of Chromobacterium sp. F49.</title>
        <authorList>
            <person name="Hong K.W."/>
        </authorList>
    </citation>
    <scope>NUCLEOTIDE SEQUENCE [LARGE SCALE GENOMIC DNA]</scope>
    <source>
        <strain evidence="10">M63</strain>
    </source>
</reference>
<dbReference type="Gene3D" id="1.10.1740.10">
    <property type="match status" value="1"/>
</dbReference>
<feature type="domain" description="RNA polymerase sigma factor 70 region 4 type 2" evidence="8">
    <location>
        <begin position="133"/>
        <end position="175"/>
    </location>
</feature>
<dbReference type="AlphaFoldDB" id="A0A163Y718"/>
<dbReference type="eggNOG" id="COG1595">
    <property type="taxonomic scope" value="Bacteria"/>
</dbReference>
<evidence type="ECO:0000313" key="9">
    <source>
        <dbReference type="EMBL" id="KZE78993.1"/>
    </source>
</evidence>
<dbReference type="PANTHER" id="PTHR43133:SF46">
    <property type="entry name" value="RNA POLYMERASE SIGMA-70 FACTOR ECF SUBFAMILY"/>
    <property type="match status" value="1"/>
</dbReference>
<evidence type="ECO:0000259" key="8">
    <source>
        <dbReference type="Pfam" id="PF08281"/>
    </source>
</evidence>
<keyword evidence="4 6" id="KW-0238">DNA-binding</keyword>
<dbReference type="RefSeq" id="WP_063181397.1">
    <property type="nucleotide sequence ID" value="NZ_CP121215.1"/>
</dbReference>
<gene>
    <name evidence="9" type="ORF">AV654_16025</name>
</gene>
<dbReference type="InterPro" id="IPR000838">
    <property type="entry name" value="RNA_pol_sigma70_ECF_CS"/>
</dbReference>
<feature type="domain" description="RNA polymerase sigma-70 region 2" evidence="7">
    <location>
        <begin position="30"/>
        <end position="93"/>
    </location>
</feature>